<reference evidence="1" key="1">
    <citation type="submission" date="2023-04" db="EMBL/GenBank/DDBJ databases">
        <title>A chromosome-level genome assembly of the parasitoid wasp Eretmocerus hayati.</title>
        <authorList>
            <person name="Zhong Y."/>
            <person name="Liu S."/>
            <person name="Liu Y."/>
        </authorList>
    </citation>
    <scope>NUCLEOTIDE SEQUENCE</scope>
    <source>
        <strain evidence="1">ZJU_SS_LIU_2023</strain>
    </source>
</reference>
<dbReference type="EMBL" id="CM056742">
    <property type="protein sequence ID" value="KAJ8679168.1"/>
    <property type="molecule type" value="Genomic_DNA"/>
</dbReference>
<feature type="non-terminal residue" evidence="1">
    <location>
        <position position="1"/>
    </location>
</feature>
<organism evidence="1 2">
    <name type="scientific">Eretmocerus hayati</name>
    <dbReference type="NCBI Taxonomy" id="131215"/>
    <lineage>
        <taxon>Eukaryota</taxon>
        <taxon>Metazoa</taxon>
        <taxon>Ecdysozoa</taxon>
        <taxon>Arthropoda</taxon>
        <taxon>Hexapoda</taxon>
        <taxon>Insecta</taxon>
        <taxon>Pterygota</taxon>
        <taxon>Neoptera</taxon>
        <taxon>Endopterygota</taxon>
        <taxon>Hymenoptera</taxon>
        <taxon>Apocrita</taxon>
        <taxon>Proctotrupomorpha</taxon>
        <taxon>Chalcidoidea</taxon>
        <taxon>Aphelinidae</taxon>
        <taxon>Aphelininae</taxon>
        <taxon>Eretmocerus</taxon>
    </lineage>
</organism>
<dbReference type="Proteomes" id="UP001239111">
    <property type="component" value="Chromosome 2"/>
</dbReference>
<protein>
    <submittedName>
        <fullName evidence="1">Uncharacterized protein</fullName>
    </submittedName>
</protein>
<evidence type="ECO:0000313" key="2">
    <source>
        <dbReference type="Proteomes" id="UP001239111"/>
    </source>
</evidence>
<proteinExistence type="predicted"/>
<evidence type="ECO:0000313" key="1">
    <source>
        <dbReference type="EMBL" id="KAJ8679168.1"/>
    </source>
</evidence>
<accession>A0ACC2P7U9</accession>
<sequence>VESSPHKMMRGSYGAGTMLAAAILAAIMGSTPSWAGSCRAARMCCQGRDSGCVIQKPSPNAIIESPRDKPCYCDHACLKLADCCDDFNETCAVMDCKLSEWSEWSECDNGCGTGQQIRSRQVLRPEQNGGKPCDSDTHQTAPCQNFDSCRRRARHFQIEEASFSRDRSSVGTSSDSNFVSQVTRGYCIAFTILKMSRGCRKRIESLHE</sequence>
<comment type="caution">
    <text evidence="1">The sequence shown here is derived from an EMBL/GenBank/DDBJ whole genome shotgun (WGS) entry which is preliminary data.</text>
</comment>
<keyword evidence="2" id="KW-1185">Reference proteome</keyword>
<name>A0ACC2P7U9_9HYME</name>
<gene>
    <name evidence="1" type="ORF">QAD02_014955</name>
</gene>
<feature type="non-terminal residue" evidence="1">
    <location>
        <position position="208"/>
    </location>
</feature>